<evidence type="ECO:0000259" key="3">
    <source>
        <dbReference type="Pfam" id="PF14341"/>
    </source>
</evidence>
<feature type="transmembrane region" description="Helical" evidence="2">
    <location>
        <begin position="12"/>
        <end position="35"/>
    </location>
</feature>
<name>A0A0S7XTX3_UNCSA</name>
<proteinExistence type="predicted"/>
<accession>A0A0S7XTX3</accession>
<evidence type="ECO:0000313" key="5">
    <source>
        <dbReference type="Proteomes" id="UP000051861"/>
    </source>
</evidence>
<reference evidence="4 5" key="1">
    <citation type="journal article" date="2015" name="Microbiome">
        <title>Genomic resolution of linkages in carbon, nitrogen, and sulfur cycling among widespread estuary sediment bacteria.</title>
        <authorList>
            <person name="Baker B.J."/>
            <person name="Lazar C.S."/>
            <person name="Teske A.P."/>
            <person name="Dick G.J."/>
        </authorList>
    </citation>
    <scope>NUCLEOTIDE SEQUENCE [LARGE SCALE GENOMIC DNA]</scope>
    <source>
        <strain evidence="4">DG_54_3</strain>
    </source>
</reference>
<evidence type="ECO:0000256" key="1">
    <source>
        <dbReference type="SAM" id="MobiDB-lite"/>
    </source>
</evidence>
<dbReference type="EMBL" id="LIZX01000112">
    <property type="protein sequence ID" value="KPJ65529.1"/>
    <property type="molecule type" value="Genomic_DNA"/>
</dbReference>
<protein>
    <recommendedName>
        <fullName evidence="3">Type 4 fimbrial biogenesis protein PilX N-terminal domain-containing protein</fullName>
    </recommendedName>
</protein>
<sequence length="490" mass="52030">MTQRLRKNDGTALLVALMVMLMLTLLFVAAITTSVTDIDIAKNQKERTSAFYIAEAGLQLAIGVLRVNFDQLDNDTLESLINATPSLGDGGFTVDVTGTSPYKTLTSEGLSRQGDAAVQVVVKRRKVPLSIWDNIVFAGSGQNGKLINGNVSFHGSIHLRGDSLALGEVAMEISGNAHQFNNYSGMNAALSSRVPPLDTTTFNGEVVQTLDAELRVRRGRVDISGSSSAGFPDVPGGSPEIKETLDGCYVNDGFGGDLAESGVHSDNGTTEGYDLGDELDLPDLNDPYTDPSTGIWYPTYMNYLQSNALVINGDLDLEPGVSLAPISNGFGSISLDVNGNLQIGGIVYVTGDINIDAGKGGLKHIPIIFDGKGTLVSEQDISVSTHVLSQGTFPTDDVLGFITPDDVIIGCGPGDAQLDIMAVFFAQNQITNRKQNQLAGAMVSNFFDVFNVPDLFHIPSIADNLPPGMPGGGTVTTYTYKVVKGTWREL</sequence>
<dbReference type="Proteomes" id="UP000051861">
    <property type="component" value="Unassembled WGS sequence"/>
</dbReference>
<feature type="region of interest" description="Disordered" evidence="1">
    <location>
        <begin position="261"/>
        <end position="281"/>
    </location>
</feature>
<evidence type="ECO:0000256" key="2">
    <source>
        <dbReference type="SAM" id="Phobius"/>
    </source>
</evidence>
<gene>
    <name evidence="4" type="ORF">AMJ44_09985</name>
</gene>
<organism evidence="4 5">
    <name type="scientific">candidate division WOR-1 bacterium DG_54_3</name>
    <dbReference type="NCBI Taxonomy" id="1703775"/>
    <lineage>
        <taxon>Bacteria</taxon>
        <taxon>Bacillati</taxon>
        <taxon>Saganbacteria</taxon>
    </lineage>
</organism>
<dbReference type="InterPro" id="IPR025746">
    <property type="entry name" value="PilX_N_dom"/>
</dbReference>
<evidence type="ECO:0000313" key="4">
    <source>
        <dbReference type="EMBL" id="KPJ65529.1"/>
    </source>
</evidence>
<comment type="caution">
    <text evidence="4">The sequence shown here is derived from an EMBL/GenBank/DDBJ whole genome shotgun (WGS) entry which is preliminary data.</text>
</comment>
<keyword evidence="2" id="KW-0472">Membrane</keyword>
<dbReference type="AlphaFoldDB" id="A0A0S7XTX3"/>
<keyword evidence="2" id="KW-1133">Transmembrane helix</keyword>
<feature type="domain" description="Type 4 fimbrial biogenesis protein PilX N-terminal" evidence="3">
    <location>
        <begin position="10"/>
        <end position="58"/>
    </location>
</feature>
<keyword evidence="2" id="KW-0812">Transmembrane</keyword>
<dbReference type="Pfam" id="PF14341">
    <property type="entry name" value="PilX_N"/>
    <property type="match status" value="1"/>
</dbReference>